<reference evidence="4 5" key="1">
    <citation type="submission" date="2019-01" db="EMBL/GenBank/DDBJ databases">
        <title>A draft genome assembly of the solar-powered sea slug Elysia chlorotica.</title>
        <authorList>
            <person name="Cai H."/>
            <person name="Li Q."/>
            <person name="Fang X."/>
            <person name="Li J."/>
            <person name="Curtis N.E."/>
            <person name="Altenburger A."/>
            <person name="Shibata T."/>
            <person name="Feng M."/>
            <person name="Maeda T."/>
            <person name="Schwartz J.A."/>
            <person name="Shigenobu S."/>
            <person name="Lundholm N."/>
            <person name="Nishiyama T."/>
            <person name="Yang H."/>
            <person name="Hasebe M."/>
            <person name="Li S."/>
            <person name="Pierce S.K."/>
            <person name="Wang J."/>
        </authorList>
    </citation>
    <scope>NUCLEOTIDE SEQUENCE [LARGE SCALE GENOMIC DNA]</scope>
    <source>
        <strain evidence="4">EC2010</strain>
        <tissue evidence="4">Whole organism of an adult</tissue>
    </source>
</reference>
<evidence type="ECO:0000256" key="3">
    <source>
        <dbReference type="SAM" id="SignalP"/>
    </source>
</evidence>
<dbReference type="STRING" id="188477.A0A433T1M2"/>
<dbReference type="EMBL" id="RQTK01000743">
    <property type="protein sequence ID" value="RUS75424.1"/>
    <property type="molecule type" value="Genomic_DNA"/>
</dbReference>
<feature type="signal peptide" evidence="3">
    <location>
        <begin position="1"/>
        <end position="27"/>
    </location>
</feature>
<dbReference type="AlphaFoldDB" id="A0A433T1M2"/>
<keyword evidence="1 3" id="KW-0732">Signal</keyword>
<evidence type="ECO:0000313" key="5">
    <source>
        <dbReference type="Proteomes" id="UP000271974"/>
    </source>
</evidence>
<dbReference type="Proteomes" id="UP000271974">
    <property type="component" value="Unassembled WGS sequence"/>
</dbReference>
<dbReference type="PANTHER" id="PTHR11412:SF136">
    <property type="entry name" value="CD109 ANTIGEN"/>
    <property type="match status" value="1"/>
</dbReference>
<protein>
    <recommendedName>
        <fullName evidence="6">Macroglobulin domain-containing protein</fullName>
    </recommendedName>
</protein>
<dbReference type="InterPro" id="IPR050473">
    <property type="entry name" value="A2M/Complement_sys"/>
</dbReference>
<organism evidence="4 5">
    <name type="scientific">Elysia chlorotica</name>
    <name type="common">Eastern emerald elysia</name>
    <name type="synonym">Sea slug</name>
    <dbReference type="NCBI Taxonomy" id="188477"/>
    <lineage>
        <taxon>Eukaryota</taxon>
        <taxon>Metazoa</taxon>
        <taxon>Spiralia</taxon>
        <taxon>Lophotrochozoa</taxon>
        <taxon>Mollusca</taxon>
        <taxon>Gastropoda</taxon>
        <taxon>Heterobranchia</taxon>
        <taxon>Euthyneura</taxon>
        <taxon>Panpulmonata</taxon>
        <taxon>Sacoglossa</taxon>
        <taxon>Placobranchoidea</taxon>
        <taxon>Plakobranchidae</taxon>
        <taxon>Elysia</taxon>
    </lineage>
</organism>
<name>A0A433T1M2_ELYCH</name>
<proteinExistence type="predicted"/>
<keyword evidence="2" id="KW-0882">Thioester bond</keyword>
<evidence type="ECO:0000313" key="4">
    <source>
        <dbReference type="EMBL" id="RUS75424.1"/>
    </source>
</evidence>
<feature type="chain" id="PRO_5019232766" description="Macroglobulin domain-containing protein" evidence="3">
    <location>
        <begin position="28"/>
        <end position="225"/>
    </location>
</feature>
<dbReference type="OrthoDB" id="6359008at2759"/>
<dbReference type="Gene3D" id="2.60.40.1930">
    <property type="match status" value="1"/>
</dbReference>
<evidence type="ECO:0008006" key="6">
    <source>
        <dbReference type="Google" id="ProtNLM"/>
    </source>
</evidence>
<comment type="caution">
    <text evidence="4">The sequence shown here is derived from an EMBL/GenBank/DDBJ whole genome shotgun (WGS) entry which is preliminary data.</text>
</comment>
<evidence type="ECO:0000256" key="2">
    <source>
        <dbReference type="ARBA" id="ARBA00022966"/>
    </source>
</evidence>
<gene>
    <name evidence="4" type="ORF">EGW08_016803</name>
</gene>
<evidence type="ECO:0000256" key="1">
    <source>
        <dbReference type="ARBA" id="ARBA00022729"/>
    </source>
</evidence>
<sequence>MSSGCVKPLTMWLQVALTAVLFSLGTTQVLNQQEENCLLDSTAGCSFARSPEYMIITPRRIRPMQVFQVFVSILHMKTYQEHVYVHVSIIRDDEEYAGSVLRFDRPSSRIMQLQMPDSAQEGHYKLRVEGRLQESAMGNIWHNETDIELFNKQASLFMQMSKPMYRQGQRVHFRVIPILPNMMPKYGSMIIYIDDPTGFPVRRWQGLQTNAGGLLHLLFYGKKYF</sequence>
<keyword evidence="5" id="KW-1185">Reference proteome</keyword>
<dbReference type="PANTHER" id="PTHR11412">
    <property type="entry name" value="MACROGLOBULIN / COMPLEMENT"/>
    <property type="match status" value="1"/>
</dbReference>
<dbReference type="Gene3D" id="2.60.40.2950">
    <property type="match status" value="1"/>
</dbReference>
<accession>A0A433T1M2</accession>